<dbReference type="InParanoid" id="A0A0C3NHZ8"/>
<evidence type="ECO:0000256" key="1">
    <source>
        <dbReference type="SAM" id="MobiDB-lite"/>
    </source>
</evidence>
<feature type="region of interest" description="Disordered" evidence="1">
    <location>
        <begin position="295"/>
        <end position="330"/>
    </location>
</feature>
<dbReference type="Proteomes" id="UP000054217">
    <property type="component" value="Unassembled WGS sequence"/>
</dbReference>
<dbReference type="AlphaFoldDB" id="A0A0C3NHZ8"/>
<keyword evidence="3" id="KW-1185">Reference proteome</keyword>
<gene>
    <name evidence="2" type="ORF">M404DRAFT_1007589</name>
</gene>
<reference evidence="2 3" key="1">
    <citation type="submission" date="2014-04" db="EMBL/GenBank/DDBJ databases">
        <authorList>
            <consortium name="DOE Joint Genome Institute"/>
            <person name="Kuo A."/>
            <person name="Kohler A."/>
            <person name="Costa M.D."/>
            <person name="Nagy L.G."/>
            <person name="Floudas D."/>
            <person name="Copeland A."/>
            <person name="Barry K.W."/>
            <person name="Cichocki N."/>
            <person name="Veneault-Fourrey C."/>
            <person name="LaButti K."/>
            <person name="Lindquist E.A."/>
            <person name="Lipzen A."/>
            <person name="Lundell T."/>
            <person name="Morin E."/>
            <person name="Murat C."/>
            <person name="Sun H."/>
            <person name="Tunlid A."/>
            <person name="Henrissat B."/>
            <person name="Grigoriev I.V."/>
            <person name="Hibbett D.S."/>
            <person name="Martin F."/>
            <person name="Nordberg H.P."/>
            <person name="Cantor M.N."/>
            <person name="Hua S.X."/>
        </authorList>
    </citation>
    <scope>NUCLEOTIDE SEQUENCE [LARGE SCALE GENOMIC DNA]</scope>
    <source>
        <strain evidence="2 3">Marx 270</strain>
    </source>
</reference>
<dbReference type="HOGENOM" id="CLU_067635_0_0_1"/>
<protein>
    <submittedName>
        <fullName evidence="2">Uncharacterized protein</fullName>
    </submittedName>
</protein>
<name>A0A0C3NHZ8_PISTI</name>
<accession>A0A0C3NHZ8</accession>
<feature type="region of interest" description="Disordered" evidence="1">
    <location>
        <begin position="106"/>
        <end position="148"/>
    </location>
</feature>
<sequence>MVSEAPKIEGLFSEQSRYGTADIGTWYSLIRNNPLTSDCQVIGVGWYKERKGVEHEFLRFDISSPDNQHTCIVIAERSGGGVRSPNSDATQSVDNLAQTDTAVDATASPLTPPETCALSPDVGDSTGSSADESSPPLDKVTQSDGKKKRKINTAQIAASFFSSSKRDDYNRVYFATRISAAGARVEEMCNKPQRLCTLSFTDARPTANELATLLYVTSAQEPKYAIAQTQCYWFVATVFDALKMLYKGTVQDNPTHRGGTIRGVPVAIKASGKEVCAKYREARAALAEEIEQERRLKQEQEEERQREREQRQAAEEAEERARAAEEERQRACKVAQEEIAKLQRELQALRRAGTNTQQA</sequence>
<dbReference type="OrthoDB" id="4762016at2759"/>
<dbReference type="STRING" id="870435.A0A0C3NHZ8"/>
<organism evidence="2 3">
    <name type="scientific">Pisolithus tinctorius Marx 270</name>
    <dbReference type="NCBI Taxonomy" id="870435"/>
    <lineage>
        <taxon>Eukaryota</taxon>
        <taxon>Fungi</taxon>
        <taxon>Dikarya</taxon>
        <taxon>Basidiomycota</taxon>
        <taxon>Agaricomycotina</taxon>
        <taxon>Agaricomycetes</taxon>
        <taxon>Agaricomycetidae</taxon>
        <taxon>Boletales</taxon>
        <taxon>Sclerodermatineae</taxon>
        <taxon>Pisolithaceae</taxon>
        <taxon>Pisolithus</taxon>
    </lineage>
</organism>
<evidence type="ECO:0000313" key="3">
    <source>
        <dbReference type="Proteomes" id="UP000054217"/>
    </source>
</evidence>
<proteinExistence type="predicted"/>
<evidence type="ECO:0000313" key="2">
    <source>
        <dbReference type="EMBL" id="KIN95305.1"/>
    </source>
</evidence>
<reference evidence="3" key="2">
    <citation type="submission" date="2015-01" db="EMBL/GenBank/DDBJ databases">
        <title>Evolutionary Origins and Diversification of the Mycorrhizal Mutualists.</title>
        <authorList>
            <consortium name="DOE Joint Genome Institute"/>
            <consortium name="Mycorrhizal Genomics Consortium"/>
            <person name="Kohler A."/>
            <person name="Kuo A."/>
            <person name="Nagy L.G."/>
            <person name="Floudas D."/>
            <person name="Copeland A."/>
            <person name="Barry K.W."/>
            <person name="Cichocki N."/>
            <person name="Veneault-Fourrey C."/>
            <person name="LaButti K."/>
            <person name="Lindquist E.A."/>
            <person name="Lipzen A."/>
            <person name="Lundell T."/>
            <person name="Morin E."/>
            <person name="Murat C."/>
            <person name="Riley R."/>
            <person name="Ohm R."/>
            <person name="Sun H."/>
            <person name="Tunlid A."/>
            <person name="Henrissat B."/>
            <person name="Grigoriev I.V."/>
            <person name="Hibbett D.S."/>
            <person name="Martin F."/>
        </authorList>
    </citation>
    <scope>NUCLEOTIDE SEQUENCE [LARGE SCALE GENOMIC DNA]</scope>
    <source>
        <strain evidence="3">Marx 270</strain>
    </source>
</reference>
<dbReference type="EMBL" id="KN832070">
    <property type="protein sequence ID" value="KIN95305.1"/>
    <property type="molecule type" value="Genomic_DNA"/>
</dbReference>